<reference evidence="2" key="2">
    <citation type="journal article" date="2023" name="Pathogens">
        <title>Pathological Features and Genomic Characterization of an Actinobacillus equuli subsp. equuli Bearing Unique Virulence-Associated Genes from an Adult Horse with Pleuropneumonia.</title>
        <authorList>
            <person name="Kamali M."/>
            <person name="Carossino M."/>
            <person name="Del Piero F."/>
            <person name="Peak L."/>
            <person name="Mitchell M.S."/>
            <person name="Willette J."/>
            <person name="Baker R."/>
            <person name="Li F."/>
            <person name="Kenez A."/>
            <person name="Balasuriya U.B.R."/>
            <person name="Go Y.Y."/>
        </authorList>
    </citation>
    <scope>NUCLEOTIDE SEQUENCE</scope>
    <source>
        <strain evidence="2">4524</strain>
    </source>
</reference>
<gene>
    <name evidence="2" type="ORF">OQ257_11880</name>
</gene>
<sequence>MDDWVLKTPAVSTQLYRAIGITENDDGSYTITALQHEPQKEAIVDGSASFMPVATTAHTGGLSAIQNAEVMATDGGILLTFTQPSFIGQGLKYQVKLYRDKKLYDIYDGLPEPQLAFNDLPDGEYVAEIRAKNAAGQLSEPKTVTFTVSFT</sequence>
<evidence type="ECO:0000313" key="2">
    <source>
        <dbReference type="EMBL" id="MDE8035843.1"/>
    </source>
</evidence>
<dbReference type="InterPro" id="IPR055383">
    <property type="entry name" value="FN3-1_GpJ"/>
</dbReference>
<accession>A0A9X4G695</accession>
<evidence type="ECO:0000313" key="3">
    <source>
        <dbReference type="Proteomes" id="UP001142444"/>
    </source>
</evidence>
<dbReference type="PANTHER" id="PTHR36251">
    <property type="entry name" value="FELS-1 PROPHAGE HOST SPECIFICITY PROTEIN-RELATED"/>
    <property type="match status" value="1"/>
</dbReference>
<proteinExistence type="predicted"/>
<feature type="non-terminal residue" evidence="2">
    <location>
        <position position="1"/>
    </location>
</feature>
<protein>
    <recommendedName>
        <fullName evidence="1">Tip attachment protein J Fn3-1 domain-containing protein</fullName>
    </recommendedName>
</protein>
<name>A0A9X4G695_ACTEU</name>
<dbReference type="InterPro" id="IPR013783">
    <property type="entry name" value="Ig-like_fold"/>
</dbReference>
<comment type="caution">
    <text evidence="2">The sequence shown here is derived from an EMBL/GenBank/DDBJ whole genome shotgun (WGS) entry which is preliminary data.</text>
</comment>
<feature type="non-terminal residue" evidence="2">
    <location>
        <position position="151"/>
    </location>
</feature>
<feature type="domain" description="Tip attachment protein J Fn3-1" evidence="1">
    <location>
        <begin position="77"/>
        <end position="148"/>
    </location>
</feature>
<reference evidence="2" key="1">
    <citation type="submission" date="2022-11" db="EMBL/GenBank/DDBJ databases">
        <authorList>
            <person name="Kamali M."/>
            <person name="Peak L."/>
            <person name="Go Y.Y."/>
            <person name="Balasuriya U.B.R."/>
            <person name="Carossino M."/>
        </authorList>
    </citation>
    <scope>NUCLEOTIDE SEQUENCE</scope>
    <source>
        <strain evidence="2">4524</strain>
    </source>
</reference>
<dbReference type="EMBL" id="JAPHVQ010000065">
    <property type="protein sequence ID" value="MDE8035843.1"/>
    <property type="molecule type" value="Genomic_DNA"/>
</dbReference>
<dbReference type="Proteomes" id="UP001142444">
    <property type="component" value="Unassembled WGS sequence"/>
</dbReference>
<dbReference type="Gene3D" id="2.60.40.10">
    <property type="entry name" value="Immunoglobulins"/>
    <property type="match status" value="1"/>
</dbReference>
<dbReference type="InterPro" id="IPR053171">
    <property type="entry name" value="Viral_Tip_Attach_Protein"/>
</dbReference>
<dbReference type="Pfam" id="PF24421">
    <property type="entry name" value="Ig_J"/>
    <property type="match status" value="1"/>
</dbReference>
<keyword evidence="3" id="KW-1185">Reference proteome</keyword>
<dbReference type="AlphaFoldDB" id="A0A9X4G695"/>
<organism evidence="2 3">
    <name type="scientific">Actinobacillus equuli subsp. equuli</name>
    <dbReference type="NCBI Taxonomy" id="202947"/>
    <lineage>
        <taxon>Bacteria</taxon>
        <taxon>Pseudomonadati</taxon>
        <taxon>Pseudomonadota</taxon>
        <taxon>Gammaproteobacteria</taxon>
        <taxon>Pasteurellales</taxon>
        <taxon>Pasteurellaceae</taxon>
        <taxon>Actinobacillus</taxon>
    </lineage>
</organism>
<dbReference type="RefSeq" id="WP_420914391.1">
    <property type="nucleotide sequence ID" value="NZ_JAPHVQ010000065.1"/>
</dbReference>
<dbReference type="PANTHER" id="PTHR36251:SF2">
    <property type="entry name" value="GIFSY-2 PROPHAGE HOST SPECIFICITY PROTEIN J, PHAGE LAMBDA"/>
    <property type="match status" value="1"/>
</dbReference>
<evidence type="ECO:0000259" key="1">
    <source>
        <dbReference type="Pfam" id="PF24421"/>
    </source>
</evidence>